<organism evidence="2">
    <name type="scientific">Arundo donax</name>
    <name type="common">Giant reed</name>
    <name type="synonym">Donax arundinaceus</name>
    <dbReference type="NCBI Taxonomy" id="35708"/>
    <lineage>
        <taxon>Eukaryota</taxon>
        <taxon>Viridiplantae</taxon>
        <taxon>Streptophyta</taxon>
        <taxon>Embryophyta</taxon>
        <taxon>Tracheophyta</taxon>
        <taxon>Spermatophyta</taxon>
        <taxon>Magnoliopsida</taxon>
        <taxon>Liliopsida</taxon>
        <taxon>Poales</taxon>
        <taxon>Poaceae</taxon>
        <taxon>PACMAD clade</taxon>
        <taxon>Arundinoideae</taxon>
        <taxon>Arundineae</taxon>
        <taxon>Arundo</taxon>
    </lineage>
</organism>
<protein>
    <submittedName>
        <fullName evidence="2">Uncharacterized protein</fullName>
    </submittedName>
</protein>
<evidence type="ECO:0000313" key="2">
    <source>
        <dbReference type="EMBL" id="JAE36486.1"/>
    </source>
</evidence>
<reference evidence="2" key="1">
    <citation type="submission" date="2014-09" db="EMBL/GenBank/DDBJ databases">
        <authorList>
            <person name="Magalhaes I.L.F."/>
            <person name="Oliveira U."/>
            <person name="Santos F.R."/>
            <person name="Vidigal T.H.D.A."/>
            <person name="Brescovit A.D."/>
            <person name="Santos A.J."/>
        </authorList>
    </citation>
    <scope>NUCLEOTIDE SEQUENCE</scope>
    <source>
        <tissue evidence="2">Shoot tissue taken approximately 20 cm above the soil surface</tissue>
    </source>
</reference>
<proteinExistence type="predicted"/>
<name>A0A0A9HNM3_ARUDO</name>
<accession>A0A0A9HNM3</accession>
<evidence type="ECO:0000256" key="1">
    <source>
        <dbReference type="SAM" id="MobiDB-lite"/>
    </source>
</evidence>
<reference evidence="2" key="2">
    <citation type="journal article" date="2015" name="Data Brief">
        <title>Shoot transcriptome of the giant reed, Arundo donax.</title>
        <authorList>
            <person name="Barrero R.A."/>
            <person name="Guerrero F.D."/>
            <person name="Moolhuijzen P."/>
            <person name="Goolsby J.A."/>
            <person name="Tidwell J."/>
            <person name="Bellgard S.E."/>
            <person name="Bellgard M.I."/>
        </authorList>
    </citation>
    <scope>NUCLEOTIDE SEQUENCE</scope>
    <source>
        <tissue evidence="2">Shoot tissue taken approximately 20 cm above the soil surface</tissue>
    </source>
</reference>
<feature type="region of interest" description="Disordered" evidence="1">
    <location>
        <begin position="54"/>
        <end position="82"/>
    </location>
</feature>
<sequence>MSQTESPLQKHLHNCIPPLCLRVGFSIHAAARSKNLLFFLPISLCLALLSRRPQPRERKPGLVRPLSDCLPERAMSPPPEAL</sequence>
<dbReference type="EMBL" id="GBRH01161410">
    <property type="protein sequence ID" value="JAE36486.1"/>
    <property type="molecule type" value="Transcribed_RNA"/>
</dbReference>
<dbReference type="AlphaFoldDB" id="A0A0A9HNM3"/>